<evidence type="ECO:0000259" key="2">
    <source>
        <dbReference type="Pfam" id="PF01850"/>
    </source>
</evidence>
<dbReference type="EMBL" id="CP022129">
    <property type="protein sequence ID" value="ASF46373.1"/>
    <property type="molecule type" value="Genomic_DNA"/>
</dbReference>
<reference evidence="3 5" key="1">
    <citation type="submission" date="2017-06" db="EMBL/GenBank/DDBJ databases">
        <title>Genome Sequencing of the methanotroph Methylovulum psychrotolerants str. HV10-M2 isolated from a high-altitude environment.</title>
        <authorList>
            <person name="Mateos-Rivera A."/>
        </authorList>
    </citation>
    <scope>NUCLEOTIDE SEQUENCE [LARGE SCALE GENOMIC DNA]</scope>
    <source>
        <strain evidence="3 5">HV10_M2</strain>
    </source>
</reference>
<evidence type="ECO:0000313" key="4">
    <source>
        <dbReference type="EMBL" id="POZ49968.1"/>
    </source>
</evidence>
<organism evidence="3 5">
    <name type="scientific">Methylovulum psychrotolerans</name>
    <dbReference type="NCBI Taxonomy" id="1704499"/>
    <lineage>
        <taxon>Bacteria</taxon>
        <taxon>Pseudomonadati</taxon>
        <taxon>Pseudomonadota</taxon>
        <taxon>Gammaproteobacteria</taxon>
        <taxon>Methylococcales</taxon>
        <taxon>Methylococcaceae</taxon>
        <taxon>Methylovulum</taxon>
    </lineage>
</organism>
<gene>
    <name evidence="4" type="ORF">AADEFJLK_04248</name>
    <name evidence="3" type="ORF">CEK71_09955</name>
</gene>
<accession>A0A1Z4BYQ7</accession>
<dbReference type="Pfam" id="PF01850">
    <property type="entry name" value="PIN"/>
    <property type="match status" value="1"/>
</dbReference>
<dbReference type="InterPro" id="IPR002716">
    <property type="entry name" value="PIN_dom"/>
</dbReference>
<keyword evidence="1" id="KW-0460">Magnesium</keyword>
<dbReference type="Proteomes" id="UP000237423">
    <property type="component" value="Unassembled WGS sequence"/>
</dbReference>
<protein>
    <submittedName>
        <fullName evidence="3">PIN domain-containing protein</fullName>
    </submittedName>
</protein>
<reference evidence="4 6" key="2">
    <citation type="submission" date="2017-11" db="EMBL/GenBank/DDBJ databases">
        <title>Draft Genome Sequence of Methylobacter psychrotolerans Sph1T, an Obligate Methanotroph from Low-Temperature Environments.</title>
        <authorList>
            <person name="Oshkin I.Y."/>
            <person name="Miroshnikov K."/>
            <person name="Belova S.E."/>
            <person name="Korzhenkov A."/>
            <person name="Toshchakov S.V."/>
            <person name="Dedysh S.N."/>
        </authorList>
    </citation>
    <scope>NUCLEOTIDE SEQUENCE [LARGE SCALE GENOMIC DNA]</scope>
    <source>
        <strain evidence="4 6">Sph1</strain>
    </source>
</reference>
<evidence type="ECO:0000256" key="1">
    <source>
        <dbReference type="ARBA" id="ARBA00022842"/>
    </source>
</evidence>
<dbReference type="PANTHER" id="PTHR35901:SF1">
    <property type="entry name" value="EXONUCLEASE VAPC9"/>
    <property type="match status" value="1"/>
</dbReference>
<dbReference type="Proteomes" id="UP000197019">
    <property type="component" value="Chromosome"/>
</dbReference>
<dbReference type="AlphaFoldDB" id="A0A1Z4BYQ7"/>
<dbReference type="InterPro" id="IPR051619">
    <property type="entry name" value="TypeII_TA_RNase_PINc/VapC"/>
</dbReference>
<dbReference type="KEGG" id="mpsy:CEK71_09955"/>
<keyword evidence="5" id="KW-1185">Reference proteome</keyword>
<dbReference type="InterPro" id="IPR044153">
    <property type="entry name" value="PIN_Pae0151-like"/>
</dbReference>
<feature type="domain" description="PIN" evidence="2">
    <location>
        <begin position="4"/>
        <end position="126"/>
    </location>
</feature>
<dbReference type="EMBL" id="PGFZ01000018">
    <property type="protein sequence ID" value="POZ49968.1"/>
    <property type="molecule type" value="Genomic_DNA"/>
</dbReference>
<dbReference type="SUPFAM" id="SSF88723">
    <property type="entry name" value="PIN domain-like"/>
    <property type="match status" value="1"/>
</dbReference>
<evidence type="ECO:0000313" key="3">
    <source>
        <dbReference type="EMBL" id="ASF46373.1"/>
    </source>
</evidence>
<dbReference type="Gene3D" id="3.40.50.1010">
    <property type="entry name" value="5'-nuclease"/>
    <property type="match status" value="1"/>
</dbReference>
<dbReference type="PANTHER" id="PTHR35901">
    <property type="entry name" value="RIBONUCLEASE VAPC3"/>
    <property type="match status" value="1"/>
</dbReference>
<dbReference type="RefSeq" id="WP_088619245.1">
    <property type="nucleotide sequence ID" value="NZ_CP022129.1"/>
</dbReference>
<proteinExistence type="predicted"/>
<sequence length="140" mass="15709">MILVVDASVAIKWFFQGRDNETDCDLALGILESVGAGRIQLLQPPHFIAEVAAVLAREKPDEALDDLFDLLCVECHITQGPEIYTTAIDLSIRYRHHLFDTLYHAVALHTPGSKFITADEVYYRKAQDIGHIVRLQDYAG</sequence>
<evidence type="ECO:0000313" key="5">
    <source>
        <dbReference type="Proteomes" id="UP000197019"/>
    </source>
</evidence>
<dbReference type="InterPro" id="IPR029060">
    <property type="entry name" value="PIN-like_dom_sf"/>
</dbReference>
<name>A0A1Z4BYQ7_9GAMM</name>
<evidence type="ECO:0000313" key="6">
    <source>
        <dbReference type="Proteomes" id="UP000237423"/>
    </source>
</evidence>
<dbReference type="CDD" id="cd09873">
    <property type="entry name" value="PIN_Pae0151-like"/>
    <property type="match status" value="1"/>
</dbReference>
<dbReference type="OrthoDB" id="1524147at2"/>